<dbReference type="EMBL" id="CP133592">
    <property type="protein sequence ID" value="WMW24349.1"/>
    <property type="molecule type" value="Genomic_DNA"/>
</dbReference>
<evidence type="ECO:0000313" key="2">
    <source>
        <dbReference type="EMBL" id="WMW24349.1"/>
    </source>
</evidence>
<name>A0AA51UJ61_9EURY</name>
<proteinExistence type="predicted"/>
<dbReference type="GeneID" id="84232977"/>
<dbReference type="Proteomes" id="UP001182908">
    <property type="component" value="Chromosome"/>
</dbReference>
<dbReference type="RefSeq" id="WP_309310162.1">
    <property type="nucleotide sequence ID" value="NZ_CP133592.1"/>
</dbReference>
<keyword evidence="3" id="KW-1185">Reference proteome</keyword>
<reference evidence="2 3" key="1">
    <citation type="submission" date="2023-08" db="EMBL/GenBank/DDBJ databases">
        <title>Methanolobus mangrovi sp. nov. and Methanolobus sediminis sp. nov, two novel methylotrophic methanogens isolated from mangrove sediments in China.</title>
        <authorList>
            <person name="Zhou J."/>
        </authorList>
    </citation>
    <scope>NUCLEOTIDE SEQUENCE [LARGE SCALE GENOMIC DNA]</scope>
    <source>
        <strain evidence="2 3">FTZ6</strain>
    </source>
</reference>
<keyword evidence="1" id="KW-0175">Coiled coil</keyword>
<sequence length="116" mass="13211">MQNSYNTAVEHSFLKYRLLIQEAGITEEQRKELLNLVDQAENKKPAKLSNLKKLDKYEKAVNLLESKFKEYAGNEAHEELCQAIDEIYNTCSCGLNLENMKLKLASVINRGGSCQN</sequence>
<dbReference type="KEGG" id="mseb:RE474_09630"/>
<accession>A0AA51UJ61</accession>
<evidence type="ECO:0000256" key="1">
    <source>
        <dbReference type="SAM" id="Coils"/>
    </source>
</evidence>
<feature type="coiled-coil region" evidence="1">
    <location>
        <begin position="23"/>
        <end position="74"/>
    </location>
</feature>
<organism evidence="2 3">
    <name type="scientific">Methanolobus sediminis</name>
    <dbReference type="NCBI Taxonomy" id="3072978"/>
    <lineage>
        <taxon>Archaea</taxon>
        <taxon>Methanobacteriati</taxon>
        <taxon>Methanobacteriota</taxon>
        <taxon>Stenosarchaea group</taxon>
        <taxon>Methanomicrobia</taxon>
        <taxon>Methanosarcinales</taxon>
        <taxon>Methanosarcinaceae</taxon>
        <taxon>Methanolobus</taxon>
    </lineage>
</organism>
<evidence type="ECO:0000313" key="3">
    <source>
        <dbReference type="Proteomes" id="UP001182908"/>
    </source>
</evidence>
<dbReference type="AlphaFoldDB" id="A0AA51UJ61"/>
<gene>
    <name evidence="2" type="ORF">RE474_09630</name>
</gene>
<protein>
    <submittedName>
        <fullName evidence="2">Uncharacterized protein</fullName>
    </submittedName>
</protein>